<evidence type="ECO:0000256" key="4">
    <source>
        <dbReference type="ARBA" id="ARBA00022729"/>
    </source>
</evidence>
<dbReference type="GO" id="GO:0043190">
    <property type="term" value="C:ATP-binding cassette (ABC) transporter complex"/>
    <property type="evidence" value="ECO:0007669"/>
    <property type="project" value="InterPro"/>
</dbReference>
<dbReference type="EMBL" id="BMMF01000009">
    <property type="protein sequence ID" value="GGK41535.1"/>
    <property type="molecule type" value="Genomic_DNA"/>
</dbReference>
<dbReference type="GO" id="GO:0015833">
    <property type="term" value="P:peptide transport"/>
    <property type="evidence" value="ECO:0007669"/>
    <property type="project" value="TreeGrafter"/>
</dbReference>
<keyword evidence="4 5" id="KW-0732">Signal</keyword>
<comment type="similarity">
    <text evidence="2">Belongs to the bacterial solute-binding protein 5 family.</text>
</comment>
<accession>A0A917QCT5</accession>
<dbReference type="PANTHER" id="PTHR30290">
    <property type="entry name" value="PERIPLASMIC BINDING COMPONENT OF ABC TRANSPORTER"/>
    <property type="match status" value="1"/>
</dbReference>
<dbReference type="SUPFAM" id="SSF53850">
    <property type="entry name" value="Periplasmic binding protein-like II"/>
    <property type="match status" value="1"/>
</dbReference>
<dbReference type="CDD" id="cd08498">
    <property type="entry name" value="PBP2_NikA_DppA_OppA_like_2"/>
    <property type="match status" value="1"/>
</dbReference>
<dbReference type="Gene3D" id="3.10.105.10">
    <property type="entry name" value="Dipeptide-binding Protein, Domain 3"/>
    <property type="match status" value="1"/>
</dbReference>
<dbReference type="GO" id="GO:1904680">
    <property type="term" value="F:peptide transmembrane transporter activity"/>
    <property type="evidence" value="ECO:0007669"/>
    <property type="project" value="TreeGrafter"/>
</dbReference>
<evidence type="ECO:0000256" key="2">
    <source>
        <dbReference type="ARBA" id="ARBA00005695"/>
    </source>
</evidence>
<evidence type="ECO:0000313" key="7">
    <source>
        <dbReference type="EMBL" id="GGK41535.1"/>
    </source>
</evidence>
<dbReference type="GO" id="GO:0030288">
    <property type="term" value="C:outer membrane-bounded periplasmic space"/>
    <property type="evidence" value="ECO:0007669"/>
    <property type="project" value="UniProtKB-ARBA"/>
</dbReference>
<dbReference type="PANTHER" id="PTHR30290:SF9">
    <property type="entry name" value="OLIGOPEPTIDE-BINDING PROTEIN APPA"/>
    <property type="match status" value="1"/>
</dbReference>
<evidence type="ECO:0000259" key="6">
    <source>
        <dbReference type="Pfam" id="PF00496"/>
    </source>
</evidence>
<dbReference type="PIRSF" id="PIRSF002741">
    <property type="entry name" value="MppA"/>
    <property type="match status" value="1"/>
</dbReference>
<sequence>MSATRTTLAALLLGATCLTAVSADAQTLRWARVGDALTMDPHAQNEGPTHTLNHQIYETLISRDQAGEMVGVLATDWRIDPEDPNSWIFDLREGVTFHNGNPFNADDVVFSIERATSPTSDMKGLHSTVTGAEKIDDYTVRIVSSGPNPLLPNNLTNTFIMDEEWSVENDVVEPQNYAEGEETYAVRNANGTGPYTLESREAEVRTVLRRNENYWGLDQFPVGAAEIVYTPITEAATRVAALLSGEVDFVQDVPVQDIERLSSESGLRVNLGAENRVIFFGMDVGSEDLATDDVEGANPFADVRVRQAMNMAINRDAIQRVVMRGQSMPAGIISPPFVNGWTEALDEYPAADIEAARALMEEAGYGDGFTATMHCPNDRYLNDEAICQAAVSAFGQIGIDVNLVSQSRSLHFPLLQREPPETDLYLLGWGVPTFDSEYIFSFLYHTRDGGSYGTWNPTGYSNPEVDEMIKSLASNTDIDARNETIADIWEILKDETIYIPVHTQMLSYAMSDEIDIPVDAENQPKMKYVEMPQP</sequence>
<comment type="caution">
    <text evidence="7">The sequence shown here is derived from an EMBL/GenBank/DDBJ whole genome shotgun (WGS) entry which is preliminary data.</text>
</comment>
<dbReference type="Pfam" id="PF00496">
    <property type="entry name" value="SBP_bac_5"/>
    <property type="match status" value="1"/>
</dbReference>
<feature type="signal peptide" evidence="5">
    <location>
        <begin position="1"/>
        <end position="25"/>
    </location>
</feature>
<evidence type="ECO:0000256" key="5">
    <source>
        <dbReference type="SAM" id="SignalP"/>
    </source>
</evidence>
<evidence type="ECO:0000256" key="1">
    <source>
        <dbReference type="ARBA" id="ARBA00004418"/>
    </source>
</evidence>
<feature type="domain" description="Solute-binding protein family 5" evidence="6">
    <location>
        <begin position="68"/>
        <end position="449"/>
    </location>
</feature>
<dbReference type="InterPro" id="IPR030678">
    <property type="entry name" value="Peptide/Ni-bd"/>
</dbReference>
<evidence type="ECO:0000256" key="3">
    <source>
        <dbReference type="ARBA" id="ARBA00022448"/>
    </source>
</evidence>
<dbReference type="Gene3D" id="3.40.190.10">
    <property type="entry name" value="Periplasmic binding protein-like II"/>
    <property type="match status" value="1"/>
</dbReference>
<dbReference type="RefSeq" id="WP_188914140.1">
    <property type="nucleotide sequence ID" value="NZ_BMMF01000009.1"/>
</dbReference>
<keyword evidence="3" id="KW-0813">Transport</keyword>
<dbReference type="Gene3D" id="3.90.76.10">
    <property type="entry name" value="Dipeptide-binding Protein, Domain 1"/>
    <property type="match status" value="1"/>
</dbReference>
<name>A0A917QCT5_9HYPH</name>
<protein>
    <submittedName>
        <fullName evidence="7">Peptide ABC transporter substrate-binding protein</fullName>
    </submittedName>
</protein>
<organism evidence="7 8">
    <name type="scientific">Salinarimonas ramus</name>
    <dbReference type="NCBI Taxonomy" id="690164"/>
    <lineage>
        <taxon>Bacteria</taxon>
        <taxon>Pseudomonadati</taxon>
        <taxon>Pseudomonadota</taxon>
        <taxon>Alphaproteobacteria</taxon>
        <taxon>Hyphomicrobiales</taxon>
        <taxon>Salinarimonadaceae</taxon>
        <taxon>Salinarimonas</taxon>
    </lineage>
</organism>
<dbReference type="InterPro" id="IPR000914">
    <property type="entry name" value="SBP_5_dom"/>
</dbReference>
<proteinExistence type="inferred from homology"/>
<keyword evidence="8" id="KW-1185">Reference proteome</keyword>
<gene>
    <name evidence="7" type="ORF">GCM10011322_30840</name>
</gene>
<evidence type="ECO:0000313" key="8">
    <source>
        <dbReference type="Proteomes" id="UP000600449"/>
    </source>
</evidence>
<reference evidence="7 8" key="1">
    <citation type="journal article" date="2014" name="Int. J. Syst. Evol. Microbiol.">
        <title>Complete genome sequence of Corynebacterium casei LMG S-19264T (=DSM 44701T), isolated from a smear-ripened cheese.</title>
        <authorList>
            <consortium name="US DOE Joint Genome Institute (JGI-PGF)"/>
            <person name="Walter F."/>
            <person name="Albersmeier A."/>
            <person name="Kalinowski J."/>
            <person name="Ruckert C."/>
        </authorList>
    </citation>
    <scope>NUCLEOTIDE SEQUENCE [LARGE SCALE GENOMIC DNA]</scope>
    <source>
        <strain evidence="7 8">CGMCC 1.9161</strain>
    </source>
</reference>
<dbReference type="Proteomes" id="UP000600449">
    <property type="component" value="Unassembled WGS sequence"/>
</dbReference>
<dbReference type="InterPro" id="IPR039424">
    <property type="entry name" value="SBP_5"/>
</dbReference>
<comment type="subcellular location">
    <subcellularLocation>
        <location evidence="1">Periplasm</location>
    </subcellularLocation>
</comment>
<feature type="chain" id="PRO_5036965676" evidence="5">
    <location>
        <begin position="26"/>
        <end position="534"/>
    </location>
</feature>
<dbReference type="AlphaFoldDB" id="A0A917QCT5"/>